<comment type="caution">
    <text evidence="3">The sequence shown here is derived from an EMBL/GenBank/DDBJ whole genome shotgun (WGS) entry which is preliminary data.</text>
</comment>
<gene>
    <name evidence="3" type="ORF">WCD74_12000</name>
</gene>
<keyword evidence="1" id="KW-0812">Transmembrane</keyword>
<feature type="transmembrane region" description="Helical" evidence="1">
    <location>
        <begin position="163"/>
        <end position="184"/>
    </location>
</feature>
<keyword evidence="4" id="KW-1185">Reference proteome</keyword>
<dbReference type="SUPFAM" id="SSF81296">
    <property type="entry name" value="E set domains"/>
    <property type="match status" value="1"/>
</dbReference>
<dbReference type="RefSeq" id="WP_337695072.1">
    <property type="nucleotide sequence ID" value="NZ_JBBEGN010000004.1"/>
</dbReference>
<dbReference type="InterPro" id="IPR000572">
    <property type="entry name" value="OxRdtase_Mopterin-bd_dom"/>
</dbReference>
<keyword evidence="1" id="KW-1133">Transmembrane helix</keyword>
<name>A0ABU8MMG5_9PSEU</name>
<dbReference type="EMBL" id="JBBEGN010000004">
    <property type="protein sequence ID" value="MEJ2868490.1"/>
    <property type="molecule type" value="Genomic_DNA"/>
</dbReference>
<evidence type="ECO:0000313" key="3">
    <source>
        <dbReference type="EMBL" id="MEJ2868490.1"/>
    </source>
</evidence>
<dbReference type="InterPro" id="IPR036374">
    <property type="entry name" value="OxRdtase_Mopterin-bd_sf"/>
</dbReference>
<keyword evidence="1" id="KW-0472">Membrane</keyword>
<feature type="transmembrane region" description="Helical" evidence="1">
    <location>
        <begin position="99"/>
        <end position="119"/>
    </location>
</feature>
<dbReference type="Gene3D" id="3.90.420.10">
    <property type="entry name" value="Oxidoreductase, molybdopterin-binding domain"/>
    <property type="match status" value="1"/>
</dbReference>
<dbReference type="InterPro" id="IPR014756">
    <property type="entry name" value="Ig_E-set"/>
</dbReference>
<dbReference type="PANTHER" id="PTHR19372:SF7">
    <property type="entry name" value="SULFITE OXIDASE, MITOCHONDRIAL"/>
    <property type="match status" value="1"/>
</dbReference>
<dbReference type="Gene3D" id="2.60.40.650">
    <property type="match status" value="1"/>
</dbReference>
<feature type="domain" description="Oxidoreductase molybdopterin-binding" evidence="2">
    <location>
        <begin position="235"/>
        <end position="381"/>
    </location>
</feature>
<dbReference type="Proteomes" id="UP001385809">
    <property type="component" value="Unassembled WGS sequence"/>
</dbReference>
<accession>A0ABU8MMG5</accession>
<proteinExistence type="predicted"/>
<dbReference type="SUPFAM" id="SSF56524">
    <property type="entry name" value="Oxidoreductase molybdopterin-binding domain"/>
    <property type="match status" value="1"/>
</dbReference>
<dbReference type="Pfam" id="PF00174">
    <property type="entry name" value="Oxidored_molyb"/>
    <property type="match status" value="1"/>
</dbReference>
<feature type="transmembrane region" description="Helical" evidence="1">
    <location>
        <begin position="71"/>
        <end position="92"/>
    </location>
</feature>
<sequence>MTPTLPAARRGPPVVAALVAVGAAIGVGEVAAALVSPAASPFVTVGQAAIRLTPEWLKATAIAWFGTGDKVALLAGMVLVIGGLAVVAGLLSRADERPGLVLVVGMGLLALAATVTAPTFAPLDLVPPATATLVGALAWRFLRAAAVRVPVPPADARVGRRRFLTAAGGTALAAAAAGTAGRVLSSGGATPAGTALPAPAAVAVPPPVGADFVADGTPPWLTPVADFYRIDTVLAVPRIAAGDWSLRVHGMVDREVTIDLERLRGMRIVEAPVTLTCVSNEVGGTLISTARWLGVPVRDVLALAGVRPGAQQVASTSADGWTATTPLGPLTDDRAALLAIGMNGEPLPIEHGFPVRMVVPGLYGYVSACKWITDLEVTTFDGVVSYWEQRGWGRFGPVKTQSRIDVPRDGATVPAGRAVAAGVAWAQHTGIAAVEVRVDDGPWQPAQLAAEPTVDCWRMWRVPLDLAPGAHSLAVRATDRTGAVQTPVGTATIPDGATGWHTVGLTAV</sequence>
<dbReference type="PANTHER" id="PTHR19372">
    <property type="entry name" value="SULFITE REDUCTASE"/>
    <property type="match status" value="1"/>
</dbReference>
<reference evidence="3 4" key="1">
    <citation type="submission" date="2024-03" db="EMBL/GenBank/DDBJ databases">
        <title>Actinomycetospora sp. OC33-EN08, a novel actinomycete isolated from wild orchid (Aerides multiflora).</title>
        <authorList>
            <person name="Suriyachadkun C."/>
        </authorList>
    </citation>
    <scope>NUCLEOTIDE SEQUENCE [LARGE SCALE GENOMIC DNA]</scope>
    <source>
        <strain evidence="3 4">OC33-EN08</strain>
    </source>
</reference>
<evidence type="ECO:0000313" key="4">
    <source>
        <dbReference type="Proteomes" id="UP001385809"/>
    </source>
</evidence>
<evidence type="ECO:0000259" key="2">
    <source>
        <dbReference type="Pfam" id="PF00174"/>
    </source>
</evidence>
<organism evidence="3 4">
    <name type="scientific">Actinomycetospora aurantiaca</name>
    <dbReference type="NCBI Taxonomy" id="3129233"/>
    <lineage>
        <taxon>Bacteria</taxon>
        <taxon>Bacillati</taxon>
        <taxon>Actinomycetota</taxon>
        <taxon>Actinomycetes</taxon>
        <taxon>Pseudonocardiales</taxon>
        <taxon>Pseudonocardiaceae</taxon>
        <taxon>Actinomycetospora</taxon>
    </lineage>
</organism>
<protein>
    <submittedName>
        <fullName evidence="3">Molybdopterin-dependent oxidoreductase</fullName>
    </submittedName>
</protein>
<feature type="transmembrane region" description="Helical" evidence="1">
    <location>
        <begin position="125"/>
        <end position="142"/>
    </location>
</feature>
<evidence type="ECO:0000256" key="1">
    <source>
        <dbReference type="SAM" id="Phobius"/>
    </source>
</evidence>